<evidence type="ECO:0000256" key="5">
    <source>
        <dbReference type="ARBA" id="ARBA00022853"/>
    </source>
</evidence>
<reference evidence="16 17" key="1">
    <citation type="journal article" date="2019" name="Sci. Rep.">
        <title>Comparative genomics of chytrid fungi reveal insights into the obligate biotrophic and pathogenic lifestyle of Synchytrium endobioticum.</title>
        <authorList>
            <person name="van de Vossenberg B.T.L.H."/>
            <person name="Warris S."/>
            <person name="Nguyen H.D.T."/>
            <person name="van Gent-Pelzer M.P.E."/>
            <person name="Joly D.L."/>
            <person name="van de Geest H.C."/>
            <person name="Bonants P.J.M."/>
            <person name="Smith D.S."/>
            <person name="Levesque C.A."/>
            <person name="van der Lee T.A.J."/>
        </authorList>
    </citation>
    <scope>NUCLEOTIDE SEQUENCE [LARGE SCALE GENOMIC DNA]</scope>
    <source>
        <strain evidence="16 17">CBS 675.73</strain>
    </source>
</reference>
<dbReference type="PANTHER" id="PTHR10625">
    <property type="entry name" value="HISTONE DEACETYLASE HDAC1-RELATED"/>
    <property type="match status" value="1"/>
</dbReference>
<evidence type="ECO:0000256" key="2">
    <source>
        <dbReference type="ARBA" id="ARBA00012111"/>
    </source>
</evidence>
<dbReference type="PRINTS" id="PR01271">
    <property type="entry name" value="HISDACETLASE"/>
</dbReference>
<evidence type="ECO:0000313" key="16">
    <source>
        <dbReference type="EMBL" id="TPX69522.1"/>
    </source>
</evidence>
<comment type="catalytic activity">
    <reaction evidence="10">
        <text>N(6)-acetyl-L-lysyl-[histone] + H2O = L-lysyl-[histone] + acetate</text>
        <dbReference type="Rhea" id="RHEA:58196"/>
        <dbReference type="Rhea" id="RHEA-COMP:9845"/>
        <dbReference type="Rhea" id="RHEA-COMP:11338"/>
        <dbReference type="ChEBI" id="CHEBI:15377"/>
        <dbReference type="ChEBI" id="CHEBI:29969"/>
        <dbReference type="ChEBI" id="CHEBI:30089"/>
        <dbReference type="ChEBI" id="CHEBI:61930"/>
        <dbReference type="EC" id="3.5.1.98"/>
    </reaction>
</comment>
<dbReference type="OrthoDB" id="1918432at2759"/>
<feature type="binding site" evidence="13">
    <location>
        <position position="192"/>
    </location>
    <ligand>
        <name>a divalent metal cation</name>
        <dbReference type="ChEBI" id="CHEBI:60240"/>
    </ligand>
</feature>
<comment type="caution">
    <text evidence="16">The sequence shown here is derived from an EMBL/GenBank/DDBJ whole genome shotgun (WGS) entry which is preliminary data.</text>
</comment>
<evidence type="ECO:0000313" key="17">
    <source>
        <dbReference type="Proteomes" id="UP000320333"/>
    </source>
</evidence>
<dbReference type="FunFam" id="3.40.800.20:FF:000001">
    <property type="entry name" value="Histone deacetylase"/>
    <property type="match status" value="1"/>
</dbReference>
<keyword evidence="3" id="KW-0678">Repressor</keyword>
<dbReference type="GO" id="GO:0032221">
    <property type="term" value="C:Rpd3S complex"/>
    <property type="evidence" value="ECO:0007669"/>
    <property type="project" value="UniProtKB-ARBA"/>
</dbReference>
<dbReference type="Proteomes" id="UP000320333">
    <property type="component" value="Unassembled WGS sequence"/>
</dbReference>
<dbReference type="EMBL" id="QEAP01000314">
    <property type="protein sequence ID" value="TPX69522.1"/>
    <property type="molecule type" value="Genomic_DNA"/>
</dbReference>
<comment type="similarity">
    <text evidence="9 10">Belongs to the histone deacetylase family. HD Type 1 subfamily.</text>
</comment>
<dbReference type="InterPro" id="IPR037138">
    <property type="entry name" value="His_deacetylse_dom_sf"/>
</dbReference>
<dbReference type="InterPro" id="IPR003084">
    <property type="entry name" value="HDAC_I/II"/>
</dbReference>
<feature type="binding site" evidence="13">
    <location>
        <position position="194"/>
    </location>
    <ligand>
        <name>a divalent metal cation</name>
        <dbReference type="ChEBI" id="CHEBI:60240"/>
    </ligand>
</feature>
<feature type="compositionally biased region" description="Basic and acidic residues" evidence="14">
    <location>
        <begin position="446"/>
        <end position="459"/>
    </location>
</feature>
<feature type="region of interest" description="Disordered" evidence="14">
    <location>
        <begin position="392"/>
        <end position="459"/>
    </location>
</feature>
<dbReference type="AlphaFoldDB" id="A0A507F0A9"/>
<protein>
    <recommendedName>
        <fullName evidence="2 10">Histone deacetylase</fullName>
        <ecNumber evidence="2 10">3.5.1.98</ecNumber>
    </recommendedName>
</protein>
<feature type="active site" description="Proton acceptor" evidence="11">
    <location>
        <position position="157"/>
    </location>
</feature>
<keyword evidence="7 10" id="KW-0804">Transcription</keyword>
<keyword evidence="8 10" id="KW-0539">Nucleus</keyword>
<dbReference type="SUPFAM" id="SSF52768">
    <property type="entry name" value="Arginase/deacetylase"/>
    <property type="match status" value="1"/>
</dbReference>
<evidence type="ECO:0000256" key="14">
    <source>
        <dbReference type="SAM" id="MobiDB-lite"/>
    </source>
</evidence>
<comment type="subcellular location">
    <subcellularLocation>
        <location evidence="1 10">Nucleus</location>
    </subcellularLocation>
</comment>
<evidence type="ECO:0000256" key="11">
    <source>
        <dbReference type="PIRSR" id="PIRSR037913-1"/>
    </source>
</evidence>
<keyword evidence="5 10" id="KW-0156">Chromatin regulator</keyword>
<organism evidence="16 17">
    <name type="scientific">Chytriomyces confervae</name>
    <dbReference type="NCBI Taxonomy" id="246404"/>
    <lineage>
        <taxon>Eukaryota</taxon>
        <taxon>Fungi</taxon>
        <taxon>Fungi incertae sedis</taxon>
        <taxon>Chytridiomycota</taxon>
        <taxon>Chytridiomycota incertae sedis</taxon>
        <taxon>Chytridiomycetes</taxon>
        <taxon>Chytridiales</taxon>
        <taxon>Chytriomycetaceae</taxon>
        <taxon>Chytriomyces</taxon>
    </lineage>
</organism>
<gene>
    <name evidence="16" type="ORF">CcCBS67573_g06833</name>
</gene>
<dbReference type="GO" id="GO:0046872">
    <property type="term" value="F:metal ion binding"/>
    <property type="evidence" value="ECO:0007669"/>
    <property type="project" value="UniProtKB-KW"/>
</dbReference>
<keyword evidence="4 10" id="KW-0378">Hydrolase</keyword>
<accession>A0A507F0A9</accession>
<evidence type="ECO:0000256" key="9">
    <source>
        <dbReference type="ARBA" id="ARBA00061569"/>
    </source>
</evidence>
<dbReference type="GO" id="GO:0031507">
    <property type="term" value="P:heterochromatin formation"/>
    <property type="evidence" value="ECO:0007669"/>
    <property type="project" value="TreeGrafter"/>
</dbReference>
<evidence type="ECO:0000256" key="7">
    <source>
        <dbReference type="ARBA" id="ARBA00023163"/>
    </source>
</evidence>
<name>A0A507F0A9_9FUNG</name>
<evidence type="ECO:0000256" key="10">
    <source>
        <dbReference type="PIRNR" id="PIRNR037913"/>
    </source>
</evidence>
<evidence type="ECO:0000256" key="3">
    <source>
        <dbReference type="ARBA" id="ARBA00022491"/>
    </source>
</evidence>
<evidence type="ECO:0000256" key="8">
    <source>
        <dbReference type="ARBA" id="ARBA00023242"/>
    </source>
</evidence>
<feature type="binding site" evidence="12">
    <location>
        <position position="115"/>
    </location>
    <ligand>
        <name>substrate</name>
    </ligand>
</feature>
<dbReference type="PIRSF" id="PIRSF037913">
    <property type="entry name" value="His_deacetylse_1"/>
    <property type="match status" value="1"/>
</dbReference>
<feature type="binding site" evidence="12">
    <location>
        <position position="165"/>
    </location>
    <ligand>
        <name>substrate</name>
    </ligand>
</feature>
<keyword evidence="6 10" id="KW-0805">Transcription regulation</keyword>
<dbReference type="InterPro" id="IPR023696">
    <property type="entry name" value="Ureohydrolase_dom_sf"/>
</dbReference>
<feature type="binding site" evidence="12">
    <location>
        <position position="319"/>
    </location>
    <ligand>
        <name>substrate</name>
    </ligand>
</feature>
<keyword evidence="17" id="KW-1185">Reference proteome</keyword>
<feature type="binding site" evidence="13">
    <location>
        <position position="280"/>
    </location>
    <ligand>
        <name>a divalent metal cation</name>
        <dbReference type="ChEBI" id="CHEBI:60240"/>
    </ligand>
</feature>
<sequence>MATYISPDNAPTKQRKDRVAYYYHADIGHYHFAPGHPMKARTPIIPALSFRAMTHNLVVNYGLHQKMEIIRPNPATLQEMTKFHSDEYIDFLQRVTPENVSDISKNPQKFNVGEDCPVFDGMFEFSALSAGGSLAAAAKLNRGDADIAINWGGGLHHARRGEASGFCYVNDIVLSILELLRVHQRVVYIDIDVHHGDGVEEAFYGTDRVMTVSFHKYGEFFPGSGSLKDTGMGKGKKYAVNCPLRDGMDDASYKSVFRPIMSAVMQFYRPSVVVLQCGADSLAGDRLGCFNLSMRGHAQALEYMKTFNVPILMLGGGGYTIRNVARTWTYETALAVGHELPTELPFNDYFQYYGPEYKLDVPSGNMENLNNREYLEKVVSIILDNLRDLPHAPSVQTHDVPRDLFDEDPDAMNEDRPERSDVRITANDKDKRVSRDGEYSDSEDEGPVKRRDIQNHGEK</sequence>
<proteinExistence type="inferred from homology"/>
<dbReference type="InterPro" id="IPR023801">
    <property type="entry name" value="His_deacetylse_dom"/>
</dbReference>
<dbReference type="GO" id="GO:0070210">
    <property type="term" value="C:Rpd3L-Expanded complex"/>
    <property type="evidence" value="ECO:0007669"/>
    <property type="project" value="TreeGrafter"/>
</dbReference>
<dbReference type="EC" id="3.5.1.98" evidence="2 10"/>
<dbReference type="InterPro" id="IPR000286">
    <property type="entry name" value="HDACs"/>
</dbReference>
<evidence type="ECO:0000256" key="12">
    <source>
        <dbReference type="PIRSR" id="PIRSR037913-2"/>
    </source>
</evidence>
<evidence type="ECO:0000256" key="6">
    <source>
        <dbReference type="ARBA" id="ARBA00023015"/>
    </source>
</evidence>
<evidence type="ECO:0000256" key="4">
    <source>
        <dbReference type="ARBA" id="ARBA00022801"/>
    </source>
</evidence>
<dbReference type="GO" id="GO:0141221">
    <property type="term" value="F:histone deacetylase activity, hydrolytic mechanism"/>
    <property type="evidence" value="ECO:0007669"/>
    <property type="project" value="UniProtKB-EC"/>
</dbReference>
<feature type="domain" description="Histone deacetylase" evidence="15">
    <location>
        <begin position="52"/>
        <end position="333"/>
    </location>
</feature>
<evidence type="ECO:0000256" key="1">
    <source>
        <dbReference type="ARBA" id="ARBA00004123"/>
    </source>
</evidence>
<dbReference type="Pfam" id="PF00850">
    <property type="entry name" value="Hist_deacetyl"/>
    <property type="match status" value="1"/>
</dbReference>
<keyword evidence="13" id="KW-0479">Metal-binding</keyword>
<evidence type="ECO:0000259" key="15">
    <source>
        <dbReference type="Pfam" id="PF00850"/>
    </source>
</evidence>
<dbReference type="Gene3D" id="3.40.800.20">
    <property type="entry name" value="Histone deacetylase domain"/>
    <property type="match status" value="1"/>
</dbReference>
<feature type="compositionally biased region" description="Basic and acidic residues" evidence="14">
    <location>
        <begin position="413"/>
        <end position="438"/>
    </location>
</feature>
<dbReference type="STRING" id="246404.A0A507F0A9"/>
<dbReference type="PANTHER" id="PTHR10625:SF10">
    <property type="entry name" value="HISTONE DEACETYLASE HDAC1"/>
    <property type="match status" value="1"/>
</dbReference>
<dbReference type="PRINTS" id="PR01270">
    <property type="entry name" value="HDASUPER"/>
</dbReference>
<evidence type="ECO:0000256" key="13">
    <source>
        <dbReference type="PIRSR" id="PIRSR037913-3"/>
    </source>
</evidence>